<keyword evidence="3" id="KW-1185">Reference proteome</keyword>
<feature type="domain" description="PLD phosphodiesterase" evidence="1">
    <location>
        <begin position="513"/>
        <end position="540"/>
    </location>
</feature>
<evidence type="ECO:0000313" key="3">
    <source>
        <dbReference type="Proteomes" id="UP000631421"/>
    </source>
</evidence>
<dbReference type="Pfam" id="PF13091">
    <property type="entry name" value="PLDc_2"/>
    <property type="match status" value="1"/>
</dbReference>
<organism evidence="2 3">
    <name type="scientific">Pseudanabaena cinerea FACHB-1277</name>
    <dbReference type="NCBI Taxonomy" id="2949581"/>
    <lineage>
        <taxon>Bacteria</taxon>
        <taxon>Bacillati</taxon>
        <taxon>Cyanobacteriota</taxon>
        <taxon>Cyanophyceae</taxon>
        <taxon>Pseudanabaenales</taxon>
        <taxon>Pseudanabaenaceae</taxon>
        <taxon>Pseudanabaena</taxon>
        <taxon>Pseudanabaena cinerea</taxon>
    </lineage>
</organism>
<evidence type="ECO:0000259" key="1">
    <source>
        <dbReference type="PROSITE" id="PS50035"/>
    </source>
</evidence>
<evidence type="ECO:0000313" key="2">
    <source>
        <dbReference type="EMBL" id="MBD2152461.1"/>
    </source>
</evidence>
<dbReference type="Proteomes" id="UP000631421">
    <property type="component" value="Unassembled WGS sequence"/>
</dbReference>
<protein>
    <recommendedName>
        <fullName evidence="1">PLD phosphodiesterase domain-containing protein</fullName>
    </recommendedName>
</protein>
<dbReference type="InterPro" id="IPR001736">
    <property type="entry name" value="PLipase_D/transphosphatidylase"/>
</dbReference>
<dbReference type="AlphaFoldDB" id="A0A926UX32"/>
<comment type="caution">
    <text evidence="2">The sequence shown here is derived from an EMBL/GenBank/DDBJ whole genome shotgun (WGS) entry which is preliminary data.</text>
</comment>
<reference evidence="2" key="1">
    <citation type="journal article" date="2015" name="ISME J.">
        <title>Draft Genome Sequence of Streptomyces incarnatus NRRL8089, which Produces the Nucleoside Antibiotic Sinefungin.</title>
        <authorList>
            <person name="Oshima K."/>
            <person name="Hattori M."/>
            <person name="Shimizu H."/>
            <person name="Fukuda K."/>
            <person name="Nemoto M."/>
            <person name="Inagaki K."/>
            <person name="Tamura T."/>
        </authorList>
    </citation>
    <scope>NUCLEOTIDE SEQUENCE</scope>
    <source>
        <strain evidence="2">FACHB-1277</strain>
    </source>
</reference>
<dbReference type="GO" id="GO:0003824">
    <property type="term" value="F:catalytic activity"/>
    <property type="evidence" value="ECO:0007669"/>
    <property type="project" value="InterPro"/>
</dbReference>
<gene>
    <name evidence="2" type="ORF">H6F44_20405</name>
</gene>
<accession>A0A926UX32</accession>
<dbReference type="PROSITE" id="PS50035">
    <property type="entry name" value="PLD"/>
    <property type="match status" value="1"/>
</dbReference>
<reference evidence="2" key="2">
    <citation type="submission" date="2020-08" db="EMBL/GenBank/DDBJ databases">
        <authorList>
            <person name="Chen M."/>
            <person name="Teng W."/>
            <person name="Zhao L."/>
            <person name="Hu C."/>
            <person name="Zhou Y."/>
            <person name="Han B."/>
            <person name="Song L."/>
            <person name="Shu W."/>
        </authorList>
    </citation>
    <scope>NUCLEOTIDE SEQUENCE</scope>
    <source>
        <strain evidence="2">FACHB-1277</strain>
    </source>
</reference>
<dbReference type="GO" id="GO:0006793">
    <property type="term" value="P:phosphorus metabolic process"/>
    <property type="evidence" value="ECO:0007669"/>
    <property type="project" value="UniProtKB-ARBA"/>
</dbReference>
<dbReference type="RefSeq" id="WP_190352932.1">
    <property type="nucleotide sequence ID" value="NZ_JACJPY010000107.1"/>
</dbReference>
<proteinExistence type="predicted"/>
<dbReference type="SUPFAM" id="SSF56024">
    <property type="entry name" value="Phospholipase D/nuclease"/>
    <property type="match status" value="1"/>
</dbReference>
<dbReference type="CDD" id="cd00138">
    <property type="entry name" value="PLDc_SF"/>
    <property type="match status" value="1"/>
</dbReference>
<sequence length="567" mass="65130">MKIIWKVTGYYEWIPQDGNSNLAAQNSSLADLLTDLQAIATQQKQYQIATIHQSFGLSFLPKHTLTHLLQYNSARSPLRLPLMNERTLCPLLQNPTNSDFDSNVQRFSCQFTTTQLPQNFRLPLSFDDPQIPVRNTGDRAIDTYRITIENPTNQRLQTIKNEAIQELKQFIQTRHLDFLHIALKTLSSDFSISLPLSNNCTALVQLRELPTDLQQAIKYLQKPQPQEFTEQAQSLVRAYRARYSQTIPNSHEIPNLSFANSSEKTEFAIGRKISREVIENLITNAKKFLMICSYRIEDLEIAEMLARKAQKIPIWILTEFNDNVQNRVDANMVGRVEIDPEYANSDRQKRECLLILRDAGLIFRGGNFHIKSYISENSAYLGSCNLTGGSLGRNGEAGTIWHSTSEHQFLIDYFRHLWKNETDAETMPLANALELRVTSRRRTNTPLPISDRFLNHQEYIRDVTNFFQNFAGEEVRIYTRNLNPPPQQINLLRSSNNRIYFGSYNNAGLPARKIENLHAKIVIIGSQVAYIGSQDLAISRDPFLNLTYKTTNPQEIAQINQQLRNLH</sequence>
<dbReference type="Gene3D" id="3.30.870.10">
    <property type="entry name" value="Endonuclease Chain A"/>
    <property type="match status" value="1"/>
</dbReference>
<name>A0A926UX32_9CYAN</name>
<dbReference type="InterPro" id="IPR025202">
    <property type="entry name" value="PLD-like_dom"/>
</dbReference>
<dbReference type="EMBL" id="JACJPY010000107">
    <property type="protein sequence ID" value="MBD2152461.1"/>
    <property type="molecule type" value="Genomic_DNA"/>
</dbReference>